<keyword evidence="2" id="KW-1185">Reference proteome</keyword>
<proteinExistence type="predicted"/>
<organism evidence="1 2">
    <name type="scientific">Vairimorpha necatrix</name>
    <dbReference type="NCBI Taxonomy" id="6039"/>
    <lineage>
        <taxon>Eukaryota</taxon>
        <taxon>Fungi</taxon>
        <taxon>Fungi incertae sedis</taxon>
        <taxon>Microsporidia</taxon>
        <taxon>Nosematidae</taxon>
        <taxon>Vairimorpha</taxon>
    </lineage>
</organism>
<sequence length="83" mass="9988">MRFYNEENDETTDDKENFNPLVKQYSPLKSIAKKRNTILKEITDKNRIRMSIENKEKGEESELGNLFNNMENITRKKRFGREM</sequence>
<dbReference type="EMBL" id="CP142732">
    <property type="protein sequence ID" value="WUR04001.1"/>
    <property type="molecule type" value="Genomic_DNA"/>
</dbReference>
<evidence type="ECO:0000313" key="1">
    <source>
        <dbReference type="EMBL" id="WUR04001.1"/>
    </source>
</evidence>
<gene>
    <name evidence="1" type="ORF">VNE69_07070</name>
</gene>
<protein>
    <submittedName>
        <fullName evidence="1">Uncharacterized protein</fullName>
    </submittedName>
</protein>
<dbReference type="GeneID" id="90541826"/>
<name>A0AAX4JDF7_9MICR</name>
<dbReference type="RefSeq" id="XP_065330146.1">
    <property type="nucleotide sequence ID" value="XM_065474074.1"/>
</dbReference>
<dbReference type="AlphaFoldDB" id="A0AAX4JDF7"/>
<reference evidence="1" key="1">
    <citation type="journal article" date="2024" name="BMC Genomics">
        <title>Functional annotation of a divergent genome using sequence and structure-based similarity.</title>
        <authorList>
            <person name="Svedberg D."/>
            <person name="Winiger R.R."/>
            <person name="Berg A."/>
            <person name="Sharma H."/>
            <person name="Tellgren-Roth C."/>
            <person name="Debrunner-Vossbrinck B.A."/>
            <person name="Vossbrinck C.R."/>
            <person name="Barandun J."/>
        </authorList>
    </citation>
    <scope>NUCLEOTIDE SEQUENCE</scope>
    <source>
        <strain evidence="1">Illinois isolate</strain>
    </source>
</reference>
<evidence type="ECO:0000313" key="2">
    <source>
        <dbReference type="Proteomes" id="UP001334084"/>
    </source>
</evidence>
<accession>A0AAX4JDF7</accession>
<dbReference type="Proteomes" id="UP001334084">
    <property type="component" value="Chromosome 7"/>
</dbReference>
<dbReference type="KEGG" id="vnx:VNE69_07070"/>